<sequence length="400" mass="44203">MSSVKLTGRRRDFFLFCLAGAFLGVYTGLYDPTFNNYIADTFNVSETTRGGLEFFRELPGFLTVILAGALLALADIRIGMVSLIIMSLGLFGQGFFAPTLHWSVVWMLMWSAGAHLFTPIANSITVSLSDPGEVGRKLGKWSAVNTAASLIGYIIVWGGFRYFHLNYRFTFALAALMAILAVICLWGMKIEKIKRPATKIMFKKKYTLYYVLSVLFGARKQIFLTFGPWVLIKIFHQPVTTFAILGMIGTALGIFFKPALGIAIDKLGEKTIIMLESAALVVVCLGYGFAKNIFPAGVALFIAYACFIGDNLLFACLMARTTYLNKIIESKSDLTPTLSMGVTVDHVVSMTIPFFAGLLWQFMGFRYVFLVAALLALVNLWVATLIKTGSEQLQQQMARA</sequence>
<dbReference type="SUPFAM" id="SSF103473">
    <property type="entry name" value="MFS general substrate transporter"/>
    <property type="match status" value="1"/>
</dbReference>
<feature type="transmembrane region" description="Helical" evidence="2">
    <location>
        <begin position="338"/>
        <end position="361"/>
    </location>
</feature>
<dbReference type="GO" id="GO:0022857">
    <property type="term" value="F:transmembrane transporter activity"/>
    <property type="evidence" value="ECO:0007669"/>
    <property type="project" value="InterPro"/>
</dbReference>
<feature type="transmembrane region" description="Helical" evidence="2">
    <location>
        <begin position="208"/>
        <end position="232"/>
    </location>
</feature>
<feature type="transmembrane region" description="Helical" evidence="2">
    <location>
        <begin position="12"/>
        <end position="30"/>
    </location>
</feature>
<feature type="transmembrane region" description="Helical" evidence="2">
    <location>
        <begin position="272"/>
        <end position="290"/>
    </location>
</feature>
<keyword evidence="4" id="KW-1185">Reference proteome</keyword>
<feature type="transmembrane region" description="Helical" evidence="2">
    <location>
        <begin position="83"/>
        <end position="102"/>
    </location>
</feature>
<evidence type="ECO:0000256" key="1">
    <source>
        <dbReference type="ARBA" id="ARBA00004651"/>
    </source>
</evidence>
<feature type="transmembrane region" description="Helical" evidence="2">
    <location>
        <begin position="169"/>
        <end position="188"/>
    </location>
</feature>
<feature type="transmembrane region" description="Helical" evidence="2">
    <location>
        <begin position="238"/>
        <end position="260"/>
    </location>
</feature>
<protein>
    <submittedName>
        <fullName evidence="3">Predicted arabinose efflux permease, MFS family</fullName>
    </submittedName>
</protein>
<name>A0A1I2V4I4_9FIRM</name>
<feature type="transmembrane region" description="Helical" evidence="2">
    <location>
        <begin position="296"/>
        <end position="317"/>
    </location>
</feature>
<dbReference type="PANTHER" id="PTHR23526">
    <property type="entry name" value="INTEGRAL MEMBRANE TRANSPORT PROTEIN-RELATED"/>
    <property type="match status" value="1"/>
</dbReference>
<dbReference type="Gene3D" id="1.20.1250.20">
    <property type="entry name" value="MFS general substrate transporter like domains"/>
    <property type="match status" value="2"/>
</dbReference>
<evidence type="ECO:0000256" key="2">
    <source>
        <dbReference type="SAM" id="Phobius"/>
    </source>
</evidence>
<dbReference type="STRING" id="341036.SAMN05660649_02798"/>
<dbReference type="InterPro" id="IPR011701">
    <property type="entry name" value="MFS"/>
</dbReference>
<comment type="subcellular location">
    <subcellularLocation>
        <location evidence="1">Cell membrane</location>
        <topology evidence="1">Multi-pass membrane protein</topology>
    </subcellularLocation>
</comment>
<evidence type="ECO:0000313" key="4">
    <source>
        <dbReference type="Proteomes" id="UP000199337"/>
    </source>
</evidence>
<proteinExistence type="predicted"/>
<evidence type="ECO:0000313" key="3">
    <source>
        <dbReference type="EMBL" id="SFG82031.1"/>
    </source>
</evidence>
<dbReference type="Proteomes" id="UP000199337">
    <property type="component" value="Unassembled WGS sequence"/>
</dbReference>
<dbReference type="GO" id="GO:0005886">
    <property type="term" value="C:plasma membrane"/>
    <property type="evidence" value="ECO:0007669"/>
    <property type="project" value="UniProtKB-SubCell"/>
</dbReference>
<feature type="transmembrane region" description="Helical" evidence="2">
    <location>
        <begin position="141"/>
        <end position="163"/>
    </location>
</feature>
<dbReference type="PANTHER" id="PTHR23526:SF2">
    <property type="entry name" value="MAJOR FACILITATOR SUPERFAMILY (MFS) PROFILE DOMAIN-CONTAINING PROTEIN"/>
    <property type="match status" value="1"/>
</dbReference>
<reference evidence="4" key="1">
    <citation type="submission" date="2016-10" db="EMBL/GenBank/DDBJ databases">
        <authorList>
            <person name="Varghese N."/>
            <person name="Submissions S."/>
        </authorList>
    </citation>
    <scope>NUCLEOTIDE SEQUENCE [LARGE SCALE GENOMIC DNA]</scope>
    <source>
        <strain evidence="4">DSM 17038</strain>
    </source>
</reference>
<dbReference type="InterPro" id="IPR052528">
    <property type="entry name" value="Sugar_transport-like"/>
</dbReference>
<keyword evidence="2" id="KW-1133">Transmembrane helix</keyword>
<dbReference type="EMBL" id="FOOX01000010">
    <property type="protein sequence ID" value="SFG82031.1"/>
    <property type="molecule type" value="Genomic_DNA"/>
</dbReference>
<dbReference type="AlphaFoldDB" id="A0A1I2V4I4"/>
<gene>
    <name evidence="3" type="ORF">SAMN05660649_02798</name>
</gene>
<feature type="transmembrane region" description="Helical" evidence="2">
    <location>
        <begin position="367"/>
        <end position="386"/>
    </location>
</feature>
<feature type="transmembrane region" description="Helical" evidence="2">
    <location>
        <begin position="108"/>
        <end position="129"/>
    </location>
</feature>
<accession>A0A1I2V4I4</accession>
<organism evidence="3 4">
    <name type="scientific">Desulfotruncus arcticus DSM 17038</name>
    <dbReference type="NCBI Taxonomy" id="1121424"/>
    <lineage>
        <taxon>Bacteria</taxon>
        <taxon>Bacillati</taxon>
        <taxon>Bacillota</taxon>
        <taxon>Clostridia</taxon>
        <taxon>Eubacteriales</taxon>
        <taxon>Desulfallaceae</taxon>
        <taxon>Desulfotruncus</taxon>
    </lineage>
</organism>
<keyword evidence="2" id="KW-0472">Membrane</keyword>
<feature type="transmembrane region" description="Helical" evidence="2">
    <location>
        <begin position="58"/>
        <end position="76"/>
    </location>
</feature>
<dbReference type="RefSeq" id="WP_092472001.1">
    <property type="nucleotide sequence ID" value="NZ_FOOX01000010.1"/>
</dbReference>
<keyword evidence="2" id="KW-0812">Transmembrane</keyword>
<dbReference type="OrthoDB" id="9774288at2"/>
<dbReference type="InterPro" id="IPR036259">
    <property type="entry name" value="MFS_trans_sf"/>
</dbReference>
<dbReference type="Pfam" id="PF07690">
    <property type="entry name" value="MFS_1"/>
    <property type="match status" value="1"/>
</dbReference>